<protein>
    <submittedName>
        <fullName evidence="2">Uncharacterized protein</fullName>
    </submittedName>
</protein>
<dbReference type="AlphaFoldDB" id="A0A940YM86"/>
<keyword evidence="3" id="KW-1185">Reference proteome</keyword>
<dbReference type="EMBL" id="JAGQDE010000014">
    <property type="protein sequence ID" value="MBQ0960469.1"/>
    <property type="molecule type" value="Genomic_DNA"/>
</dbReference>
<accession>A0A940YM86</accession>
<organism evidence="2 3">
    <name type="scientific">Ideonella aquatica</name>
    <dbReference type="NCBI Taxonomy" id="2824119"/>
    <lineage>
        <taxon>Bacteria</taxon>
        <taxon>Pseudomonadati</taxon>
        <taxon>Pseudomonadota</taxon>
        <taxon>Betaproteobacteria</taxon>
        <taxon>Burkholderiales</taxon>
        <taxon>Sphaerotilaceae</taxon>
        <taxon>Ideonella</taxon>
    </lineage>
</organism>
<proteinExistence type="predicted"/>
<name>A0A940YM86_9BURK</name>
<evidence type="ECO:0000256" key="1">
    <source>
        <dbReference type="SAM" id="MobiDB-lite"/>
    </source>
</evidence>
<evidence type="ECO:0000313" key="3">
    <source>
        <dbReference type="Proteomes" id="UP000678374"/>
    </source>
</evidence>
<dbReference type="Proteomes" id="UP000678374">
    <property type="component" value="Unassembled WGS sequence"/>
</dbReference>
<comment type="caution">
    <text evidence="2">The sequence shown here is derived from an EMBL/GenBank/DDBJ whole genome shotgun (WGS) entry which is preliminary data.</text>
</comment>
<evidence type="ECO:0000313" key="2">
    <source>
        <dbReference type="EMBL" id="MBQ0960469.1"/>
    </source>
</evidence>
<feature type="region of interest" description="Disordered" evidence="1">
    <location>
        <begin position="38"/>
        <end position="61"/>
    </location>
</feature>
<sequence length="61" mass="7124">MLAQRSGQDLPLEICYSAAGFYLGTYNDEGPYTRESQEYWPQREQAQRALDTGHWTQRSDH</sequence>
<gene>
    <name evidence="2" type="ORF">KAK06_16065</name>
</gene>
<reference evidence="2" key="1">
    <citation type="submission" date="2021-04" db="EMBL/GenBank/DDBJ databases">
        <title>The genome sequence of Ideonella sp. 4Y11.</title>
        <authorList>
            <person name="Liu Y."/>
        </authorList>
    </citation>
    <scope>NUCLEOTIDE SEQUENCE</scope>
    <source>
        <strain evidence="2">4Y11</strain>
    </source>
</reference>